<gene>
    <name evidence="1" type="ORF">H5J25_13875</name>
</gene>
<reference evidence="2" key="1">
    <citation type="submission" date="2020-09" db="EMBL/GenBank/DDBJ databases">
        <title>Sphingomonas sp., a new species isolated from pork steak.</title>
        <authorList>
            <person name="Heidler von Heilborn D."/>
        </authorList>
    </citation>
    <scope>NUCLEOTIDE SEQUENCE [LARGE SCALE GENOMIC DNA]</scope>
</reference>
<proteinExistence type="predicted"/>
<dbReference type="AlphaFoldDB" id="A0A974NTA1"/>
<evidence type="ECO:0000313" key="2">
    <source>
        <dbReference type="Proteomes" id="UP000595894"/>
    </source>
</evidence>
<sequence>MILAMTMAAALALNGDEIPSAKEVIEPSFRKLWSSQHVGLIDQGVGRAEARQVFSWGVLQTQLGRCEKVTSAADLKFWRGYMRTSRTRSVPLLRKMISYGDANFAQGRAEGIGELSPAACSVTIASLILEVKRDD</sequence>
<evidence type="ECO:0000313" key="1">
    <source>
        <dbReference type="EMBL" id="QQV76531.1"/>
    </source>
</evidence>
<protein>
    <submittedName>
        <fullName evidence="1">Uncharacterized protein</fullName>
    </submittedName>
</protein>
<name>A0A974NTA1_9SPHN</name>
<dbReference type="KEGG" id="sari:H5J25_13875"/>
<dbReference type="Proteomes" id="UP000595894">
    <property type="component" value="Chromosome"/>
</dbReference>
<organism evidence="1 2">
    <name type="scientific">Sphingomonas aliaeris</name>
    <dbReference type="NCBI Taxonomy" id="2759526"/>
    <lineage>
        <taxon>Bacteria</taxon>
        <taxon>Pseudomonadati</taxon>
        <taxon>Pseudomonadota</taxon>
        <taxon>Alphaproteobacteria</taxon>
        <taxon>Sphingomonadales</taxon>
        <taxon>Sphingomonadaceae</taxon>
        <taxon>Sphingomonas</taxon>
    </lineage>
</organism>
<accession>A0A974NTA1</accession>
<dbReference type="EMBL" id="CP061035">
    <property type="protein sequence ID" value="QQV76531.1"/>
    <property type="molecule type" value="Genomic_DNA"/>
</dbReference>
<keyword evidence="2" id="KW-1185">Reference proteome</keyword>